<dbReference type="InterPro" id="IPR023614">
    <property type="entry name" value="Porin_dom_sf"/>
</dbReference>
<sequence>MHALSLACAAVLVVLSAGARAQLVQAPQAPTQPALAATAQAWRFEPAVRATAVTTDNVGLSPTNARSDTVTVTTPSLRVIGRGPGYEVTGTLAADGLVYLGRSLADRIFPQVGLAARSQIVDRLLYLDGDLSARTTASDAFGPIGDGATTLNRSQVMRASVSPRIERELSPSTRFSLRSDHAWSRGFGSQATSISNDAYVEGQAGIFEVRPAPMGLRLTGDRQYTSYRQQGGNDVEFRTGRAALLYTADQEAIWGLIVGRDEGDYTTNSVSDTLTGVSLRWAPSPRTLLDMTAEKRFFGNGWNVTLSHRSPFVAISGNLQRTVSTYASRLGLLTAGSDVATLLDAMLTTRVSDAAQRAQLVQDIMARRGLPATLATAVDLFSGGAQVSQGGTISLGWMTPREVITAQFYAQRLRDLRGPNDVILVSADSRQRGLSLGLSHRLTMNLTADAGVAHSRVHGEGPNLGRDSVNTTWRIGATEVLSPRTTATASLRRQVVRTNAPGGTALDGSTFAASSSNANANSLSVGVLHRF</sequence>
<reference evidence="2" key="1">
    <citation type="submission" date="2022-04" db="EMBL/GenBank/DDBJ databases">
        <title>Whole genome sequence of Sphaerotilus sp. FB-5.</title>
        <authorList>
            <person name="Takeda M."/>
            <person name="Narihara S."/>
            <person name="Akimoto M."/>
            <person name="Akimoto R."/>
            <person name="Nishiyashiki S."/>
            <person name="Murakami T."/>
        </authorList>
    </citation>
    <scope>NUCLEOTIDE SEQUENCE</scope>
    <source>
        <strain evidence="2">FB-5</strain>
    </source>
</reference>
<accession>A0ABM7YIF5</accession>
<dbReference type="InterPro" id="IPR017467">
    <property type="entry name" value="CHP03016_PEP-CTERM"/>
</dbReference>
<protein>
    <recommendedName>
        <fullName evidence="4">TIGR03016 family PEP-CTERM system-associated outer membrane protein</fullName>
    </recommendedName>
</protein>
<evidence type="ECO:0000313" key="2">
    <source>
        <dbReference type="EMBL" id="BDI04105.1"/>
    </source>
</evidence>
<name>A0ABM7YIF5_9BURK</name>
<evidence type="ECO:0000313" key="3">
    <source>
        <dbReference type="Proteomes" id="UP001057498"/>
    </source>
</evidence>
<keyword evidence="1" id="KW-0732">Signal</keyword>
<keyword evidence="3" id="KW-1185">Reference proteome</keyword>
<dbReference type="Proteomes" id="UP001057498">
    <property type="component" value="Chromosome"/>
</dbReference>
<organism evidence="2 3">
    <name type="scientific">Sphaerotilus microaerophilus</name>
    <dbReference type="NCBI Taxonomy" id="2914710"/>
    <lineage>
        <taxon>Bacteria</taxon>
        <taxon>Pseudomonadati</taxon>
        <taxon>Pseudomonadota</taxon>
        <taxon>Betaproteobacteria</taxon>
        <taxon>Burkholderiales</taxon>
        <taxon>Sphaerotilaceae</taxon>
        <taxon>Sphaerotilus</taxon>
    </lineage>
</organism>
<dbReference type="Gene3D" id="2.40.160.10">
    <property type="entry name" value="Porin"/>
    <property type="match status" value="1"/>
</dbReference>
<dbReference type="EMBL" id="AP025730">
    <property type="protein sequence ID" value="BDI04105.1"/>
    <property type="molecule type" value="Genomic_DNA"/>
</dbReference>
<feature type="signal peptide" evidence="1">
    <location>
        <begin position="1"/>
        <end position="21"/>
    </location>
</feature>
<proteinExistence type="predicted"/>
<gene>
    <name evidence="2" type="ORF">CATMQ487_10750</name>
</gene>
<evidence type="ECO:0000256" key="1">
    <source>
        <dbReference type="SAM" id="SignalP"/>
    </source>
</evidence>
<evidence type="ECO:0008006" key="4">
    <source>
        <dbReference type="Google" id="ProtNLM"/>
    </source>
</evidence>
<feature type="chain" id="PRO_5045549917" description="TIGR03016 family PEP-CTERM system-associated outer membrane protein" evidence="1">
    <location>
        <begin position="22"/>
        <end position="531"/>
    </location>
</feature>
<dbReference type="NCBIfam" id="TIGR03016">
    <property type="entry name" value="pepcterm_hypo_1"/>
    <property type="match status" value="1"/>
</dbReference>
<dbReference type="SUPFAM" id="SSF56935">
    <property type="entry name" value="Porins"/>
    <property type="match status" value="1"/>
</dbReference>